<dbReference type="Pfam" id="PF07677">
    <property type="entry name" value="A2M_recep"/>
    <property type="match status" value="1"/>
</dbReference>
<dbReference type="PANTHER" id="PTHR11412">
    <property type="entry name" value="MACROGLOBULIN / COMPLEMENT"/>
    <property type="match status" value="1"/>
</dbReference>
<dbReference type="OrthoDB" id="6427084at2759"/>
<dbReference type="Proteomes" id="UP000887013">
    <property type="component" value="Unassembled WGS sequence"/>
</dbReference>
<dbReference type="SMART" id="SM01361">
    <property type="entry name" value="A2M_recep"/>
    <property type="match status" value="1"/>
</dbReference>
<dbReference type="PANTHER" id="PTHR11412:SF171">
    <property type="entry name" value="PREGNANCY ZONE PROTEIN-LIKE PROTEIN"/>
    <property type="match status" value="1"/>
</dbReference>
<protein>
    <submittedName>
        <fullName evidence="2">Alpha-2-macroglobulin</fullName>
    </submittedName>
</protein>
<keyword evidence="3" id="KW-1185">Reference proteome</keyword>
<organism evidence="2 3">
    <name type="scientific">Nephila pilipes</name>
    <name type="common">Giant wood spider</name>
    <name type="synonym">Nephila maculata</name>
    <dbReference type="NCBI Taxonomy" id="299642"/>
    <lineage>
        <taxon>Eukaryota</taxon>
        <taxon>Metazoa</taxon>
        <taxon>Ecdysozoa</taxon>
        <taxon>Arthropoda</taxon>
        <taxon>Chelicerata</taxon>
        <taxon>Arachnida</taxon>
        <taxon>Araneae</taxon>
        <taxon>Araneomorphae</taxon>
        <taxon>Entelegynae</taxon>
        <taxon>Araneoidea</taxon>
        <taxon>Nephilidae</taxon>
        <taxon>Nephila</taxon>
    </lineage>
</organism>
<evidence type="ECO:0000259" key="1">
    <source>
        <dbReference type="SMART" id="SM01361"/>
    </source>
</evidence>
<feature type="domain" description="Alpha-macroglobulin receptor-binding" evidence="1">
    <location>
        <begin position="89"/>
        <end position="178"/>
    </location>
</feature>
<dbReference type="EMBL" id="BMAW01045225">
    <property type="protein sequence ID" value="GFS48625.1"/>
    <property type="molecule type" value="Genomic_DNA"/>
</dbReference>
<evidence type="ECO:0000313" key="2">
    <source>
        <dbReference type="EMBL" id="GFS48625.1"/>
    </source>
</evidence>
<dbReference type="InterPro" id="IPR036595">
    <property type="entry name" value="A-macroglobulin_rcpt-bd_sf"/>
</dbReference>
<accession>A0A8X6MFT5</accession>
<comment type="caution">
    <text evidence="2">The sequence shown here is derived from an EMBL/GenBank/DDBJ whole genome shotgun (WGS) entry which is preliminary data.</text>
</comment>
<name>A0A8X6MFT5_NEPPI</name>
<gene>
    <name evidence="2" type="primary">A2M_13</name>
    <name evidence="2" type="ORF">NPIL_46831</name>
</gene>
<dbReference type="AlphaFoldDB" id="A0A8X6MFT5"/>
<dbReference type="GO" id="GO:0005576">
    <property type="term" value="C:extracellular region"/>
    <property type="evidence" value="ECO:0007669"/>
    <property type="project" value="InterPro"/>
</dbReference>
<dbReference type="Gene3D" id="2.60.40.690">
    <property type="entry name" value="Alpha-macroglobulin, receptor-binding domain"/>
    <property type="match status" value="1"/>
</dbReference>
<dbReference type="InterPro" id="IPR009048">
    <property type="entry name" value="A-macroglobulin_rcpt-bd"/>
</dbReference>
<evidence type="ECO:0000313" key="3">
    <source>
        <dbReference type="Proteomes" id="UP000887013"/>
    </source>
</evidence>
<dbReference type="InterPro" id="IPR050473">
    <property type="entry name" value="A2M/Complement_sys"/>
</dbReference>
<reference evidence="2" key="1">
    <citation type="submission" date="2020-08" db="EMBL/GenBank/DDBJ databases">
        <title>Multicomponent nature underlies the extraordinary mechanical properties of spider dragline silk.</title>
        <authorList>
            <person name="Kono N."/>
            <person name="Nakamura H."/>
            <person name="Mori M."/>
            <person name="Yoshida Y."/>
            <person name="Ohtoshi R."/>
            <person name="Malay A.D."/>
            <person name="Moran D.A.P."/>
            <person name="Tomita M."/>
            <person name="Numata K."/>
            <person name="Arakawa K."/>
        </authorList>
    </citation>
    <scope>NUCLEOTIDE SEQUENCE</scope>
</reference>
<sequence length="190" mass="20827">MGICYNVLQKIFVDKQTVLSFVGGQNLSGRVWYKCFPHIGMVTSLRYNTNTPPEKQMFYLEVVGACISSDCKQKKITVVVSYIPKGKAAGMSVIQIKMVTGTVPVRESLNQLIGDEDKQILRTEVENNEVNIYLSSISNDATQVSFDVEEVVQVSNPQPGTAKVFDYYAPENSATTSYSFGDSDSAAAGP</sequence>
<dbReference type="SUPFAM" id="SSF49410">
    <property type="entry name" value="Alpha-macroglobulin receptor domain"/>
    <property type="match status" value="1"/>
</dbReference>
<proteinExistence type="predicted"/>